<dbReference type="PANTHER" id="PTHR10900:SF77">
    <property type="entry name" value="FI19380P1"/>
    <property type="match status" value="1"/>
</dbReference>
<gene>
    <name evidence="3" type="ORF">FKG95_19460</name>
</gene>
<reference evidence="3 4" key="1">
    <citation type="submission" date="2019-06" db="EMBL/GenBank/DDBJ databases">
        <title>Whole genome sequence for Rhodospirillaceae sp. R148.</title>
        <authorList>
            <person name="Wang G."/>
        </authorList>
    </citation>
    <scope>NUCLEOTIDE SEQUENCE [LARGE SCALE GENOMIC DNA]</scope>
    <source>
        <strain evidence="3 4">R148</strain>
    </source>
</reference>
<dbReference type="EMBL" id="VHSH01000007">
    <property type="protein sequence ID" value="TQV77741.1"/>
    <property type="molecule type" value="Genomic_DNA"/>
</dbReference>
<comment type="caution">
    <text evidence="3">The sequence shown here is derived from an EMBL/GenBank/DDBJ whole genome shotgun (WGS) entry which is preliminary data.</text>
</comment>
<evidence type="ECO:0000256" key="1">
    <source>
        <dbReference type="SAM" id="SignalP"/>
    </source>
</evidence>
<dbReference type="InterPro" id="IPR050904">
    <property type="entry name" value="Adhesion/Biosynth-related"/>
</dbReference>
<protein>
    <submittedName>
        <fullName evidence="3">Fasciclin domain-containing protein</fullName>
    </submittedName>
</protein>
<evidence type="ECO:0000313" key="4">
    <source>
        <dbReference type="Proteomes" id="UP000315252"/>
    </source>
</evidence>
<dbReference type="SUPFAM" id="SSF82153">
    <property type="entry name" value="FAS1 domain"/>
    <property type="match status" value="1"/>
</dbReference>
<keyword evidence="1" id="KW-0732">Signal</keyword>
<sequence>MRVTARFVAVPMLALTLALTAGAARAENLMETVESSAQFGIWASAVEAAGLSDQLAEDGPYTVFAPTNEAFARLPAGSVEALLKPENHEQLVRLVAYHLAKGRFASERLEGRMTQIESLQGDVIEIEGRYDELLVDAAEAVETDIPSSNGVIHAIDNVILPEWQNPAVKPRAGTRW</sequence>
<dbReference type="InterPro" id="IPR036378">
    <property type="entry name" value="FAS1_dom_sf"/>
</dbReference>
<keyword evidence="4" id="KW-1185">Reference proteome</keyword>
<dbReference type="Proteomes" id="UP000315252">
    <property type="component" value="Unassembled WGS sequence"/>
</dbReference>
<dbReference type="OrthoDB" id="9800666at2"/>
<dbReference type="AlphaFoldDB" id="A0A545TKP9"/>
<dbReference type="GO" id="GO:0005615">
    <property type="term" value="C:extracellular space"/>
    <property type="evidence" value="ECO:0007669"/>
    <property type="project" value="TreeGrafter"/>
</dbReference>
<dbReference type="Pfam" id="PF02469">
    <property type="entry name" value="Fasciclin"/>
    <property type="match status" value="1"/>
</dbReference>
<dbReference type="PANTHER" id="PTHR10900">
    <property type="entry name" value="PERIOSTIN-RELATED"/>
    <property type="match status" value="1"/>
</dbReference>
<evidence type="ECO:0000259" key="2">
    <source>
        <dbReference type="PROSITE" id="PS50213"/>
    </source>
</evidence>
<dbReference type="InterPro" id="IPR000782">
    <property type="entry name" value="FAS1_domain"/>
</dbReference>
<feature type="signal peptide" evidence="1">
    <location>
        <begin position="1"/>
        <end position="23"/>
    </location>
</feature>
<dbReference type="Gene3D" id="2.30.180.10">
    <property type="entry name" value="FAS1 domain"/>
    <property type="match status" value="1"/>
</dbReference>
<dbReference type="FunFam" id="2.30.180.10:FF:000014">
    <property type="entry name" value="Stabilin 1"/>
    <property type="match status" value="1"/>
</dbReference>
<name>A0A545TKP9_9PROT</name>
<feature type="chain" id="PRO_5021750295" evidence="1">
    <location>
        <begin position="24"/>
        <end position="176"/>
    </location>
</feature>
<accession>A0A545TKP9</accession>
<dbReference type="RefSeq" id="WP_142898084.1">
    <property type="nucleotide sequence ID" value="NZ_ML660058.1"/>
</dbReference>
<feature type="domain" description="FAS1" evidence="2">
    <location>
        <begin position="26"/>
        <end position="159"/>
    </location>
</feature>
<dbReference type="SMART" id="SM00554">
    <property type="entry name" value="FAS1"/>
    <property type="match status" value="1"/>
</dbReference>
<organism evidence="3 4">
    <name type="scientific">Denitrobaculum tricleocarpae</name>
    <dbReference type="NCBI Taxonomy" id="2591009"/>
    <lineage>
        <taxon>Bacteria</taxon>
        <taxon>Pseudomonadati</taxon>
        <taxon>Pseudomonadota</taxon>
        <taxon>Alphaproteobacteria</taxon>
        <taxon>Rhodospirillales</taxon>
        <taxon>Rhodospirillaceae</taxon>
        <taxon>Denitrobaculum</taxon>
    </lineage>
</organism>
<dbReference type="PROSITE" id="PS50213">
    <property type="entry name" value="FAS1"/>
    <property type="match status" value="1"/>
</dbReference>
<evidence type="ECO:0000313" key="3">
    <source>
        <dbReference type="EMBL" id="TQV77741.1"/>
    </source>
</evidence>
<proteinExistence type="predicted"/>